<keyword evidence="5" id="KW-0274">FAD</keyword>
<evidence type="ECO:0000256" key="7">
    <source>
        <dbReference type="ARBA" id="ARBA00023004"/>
    </source>
</evidence>
<keyword evidence="11" id="KW-1185">Reference proteome</keyword>
<keyword evidence="4" id="KW-0479">Metal-binding</keyword>
<comment type="caution">
    <text evidence="10">The sequence shown here is derived from an EMBL/GenBank/DDBJ whole genome shotgun (WGS) entry which is preliminary data.</text>
</comment>
<dbReference type="PANTHER" id="PTHR42784">
    <property type="entry name" value="PYRANOSE 2-OXIDASE"/>
    <property type="match status" value="1"/>
</dbReference>
<evidence type="ECO:0000313" key="11">
    <source>
        <dbReference type="Proteomes" id="UP001207582"/>
    </source>
</evidence>
<keyword evidence="7" id="KW-0408">Iron</keyword>
<dbReference type="PROSITE" id="PS51379">
    <property type="entry name" value="4FE4S_FER_2"/>
    <property type="match status" value="1"/>
</dbReference>
<evidence type="ECO:0000256" key="1">
    <source>
        <dbReference type="ARBA" id="ARBA00001974"/>
    </source>
</evidence>
<evidence type="ECO:0000313" key="10">
    <source>
        <dbReference type="EMBL" id="MCW3783069.1"/>
    </source>
</evidence>
<protein>
    <submittedName>
        <fullName evidence="10">GMC oxidoreductase</fullName>
    </submittedName>
</protein>
<evidence type="ECO:0000256" key="4">
    <source>
        <dbReference type="ARBA" id="ARBA00022723"/>
    </source>
</evidence>
<dbReference type="InterPro" id="IPR036188">
    <property type="entry name" value="FAD/NAD-bd_sf"/>
</dbReference>
<dbReference type="Gene3D" id="3.50.50.60">
    <property type="entry name" value="FAD/NAD(P)-binding domain"/>
    <property type="match status" value="2"/>
</dbReference>
<dbReference type="InterPro" id="IPR007867">
    <property type="entry name" value="GMC_OxRtase_C"/>
</dbReference>
<proteinExistence type="inferred from homology"/>
<dbReference type="InterPro" id="IPR017896">
    <property type="entry name" value="4Fe4S_Fe-S-bd"/>
</dbReference>
<sequence>MPEDRDRCIVIGSGPSGIAAAKALLARGRTVVMLDGGKAPEPAAEARRVALAATVPEGWSAADRAAWMAPQHEAPPGQVRRFGSDFAMEPAATTFADAPGWLGLRASRAAGGFSNVWGAAVLPYRQADMADWPISADDLAPHYRAVAGFVPISGRTDDIEALMPALPMAGHGPIAPATQAEALLARLSAERKRFAAQGLRAGLARQAVDAACRRCGMCLHGCPYGLIWSARHTLADLGADPRFSYRSGAVVTRFEEGDAGIALYLEDGTTITGTRAFLGAGVLETARILLASRPEPGELVLKDSQHAFLPMLQRFPNRSRPDRGAFHTLPQIFLELEAPEISAYLVHAQIYSWNDYYARDLVANYGHGLPFARAFFAALARRLIVAQVFLHSDHSHRIGLTRAADGRLTARLIANADTDRTVRAAARRIGAAMGHAGLLPLTFASRPGAPGSSFHVGGSVPMARTPAPGQSDLLGRPHGLSRLHVIDASVLPAIPATTITLPVMANAHRIAALAP</sequence>
<dbReference type="PROSITE" id="PS00198">
    <property type="entry name" value="4FE4S_FER_1"/>
    <property type="match status" value="1"/>
</dbReference>
<evidence type="ECO:0000256" key="6">
    <source>
        <dbReference type="ARBA" id="ARBA00023002"/>
    </source>
</evidence>
<dbReference type="InterPro" id="IPR017900">
    <property type="entry name" value="4Fe4S_Fe_S_CS"/>
</dbReference>
<dbReference type="RefSeq" id="WP_264772687.1">
    <property type="nucleotide sequence ID" value="NZ_JAPDOG010000015.1"/>
</dbReference>
<dbReference type="Proteomes" id="UP001207582">
    <property type="component" value="Unassembled WGS sequence"/>
</dbReference>
<keyword evidence="3" id="KW-0285">Flavoprotein</keyword>
<evidence type="ECO:0000256" key="2">
    <source>
        <dbReference type="ARBA" id="ARBA00010790"/>
    </source>
</evidence>
<name>A0ABT3J6Q4_9RHOB</name>
<reference evidence="10 11" key="1">
    <citation type="submission" date="2022-10" db="EMBL/GenBank/DDBJ databases">
        <title>Defluviimonas sp. CAU 1641 isolated from mud.</title>
        <authorList>
            <person name="Kim W."/>
        </authorList>
    </citation>
    <scope>NUCLEOTIDE SEQUENCE [LARGE SCALE GENOMIC DNA]</scope>
    <source>
        <strain evidence="10 11">CAU 1641</strain>
    </source>
</reference>
<dbReference type="EMBL" id="JAPDOG010000015">
    <property type="protein sequence ID" value="MCW3783069.1"/>
    <property type="molecule type" value="Genomic_DNA"/>
</dbReference>
<gene>
    <name evidence="10" type="ORF">OM960_16085</name>
</gene>
<evidence type="ECO:0000256" key="3">
    <source>
        <dbReference type="ARBA" id="ARBA00022630"/>
    </source>
</evidence>
<comment type="similarity">
    <text evidence="2">Belongs to the GMC oxidoreductase family.</text>
</comment>
<keyword evidence="6" id="KW-0560">Oxidoreductase</keyword>
<dbReference type="InterPro" id="IPR051473">
    <property type="entry name" value="P2Ox-like"/>
</dbReference>
<dbReference type="SUPFAM" id="SSF51905">
    <property type="entry name" value="FAD/NAD(P)-binding domain"/>
    <property type="match status" value="1"/>
</dbReference>
<evidence type="ECO:0000256" key="5">
    <source>
        <dbReference type="ARBA" id="ARBA00022827"/>
    </source>
</evidence>
<accession>A0ABT3J6Q4</accession>
<evidence type="ECO:0000259" key="9">
    <source>
        <dbReference type="PROSITE" id="PS51379"/>
    </source>
</evidence>
<comment type="cofactor">
    <cofactor evidence="1">
        <name>FAD</name>
        <dbReference type="ChEBI" id="CHEBI:57692"/>
    </cofactor>
</comment>
<dbReference type="Pfam" id="PF05199">
    <property type="entry name" value="GMC_oxred_C"/>
    <property type="match status" value="1"/>
</dbReference>
<feature type="domain" description="4Fe-4S ferredoxin-type" evidence="9">
    <location>
        <begin position="204"/>
        <end position="232"/>
    </location>
</feature>
<keyword evidence="8" id="KW-0411">Iron-sulfur</keyword>
<organism evidence="10 11">
    <name type="scientific">Defluviimonas salinarum</name>
    <dbReference type="NCBI Taxonomy" id="2992147"/>
    <lineage>
        <taxon>Bacteria</taxon>
        <taxon>Pseudomonadati</taxon>
        <taxon>Pseudomonadota</taxon>
        <taxon>Alphaproteobacteria</taxon>
        <taxon>Rhodobacterales</taxon>
        <taxon>Paracoccaceae</taxon>
        <taxon>Albidovulum</taxon>
    </lineage>
</organism>
<evidence type="ECO:0000256" key="8">
    <source>
        <dbReference type="ARBA" id="ARBA00023014"/>
    </source>
</evidence>
<dbReference type="PANTHER" id="PTHR42784:SF1">
    <property type="entry name" value="PYRANOSE 2-OXIDASE"/>
    <property type="match status" value="1"/>
</dbReference>